<evidence type="ECO:0000256" key="3">
    <source>
        <dbReference type="ARBA" id="ARBA00022679"/>
    </source>
</evidence>
<gene>
    <name evidence="6" type="primary">citG</name>
    <name evidence="6" type="ORF">CROST_047610</name>
</gene>
<dbReference type="AlphaFoldDB" id="A0A1S8M2L9"/>
<dbReference type="GO" id="GO:0046917">
    <property type="term" value="F:triphosphoribosyl-dephospho-CoA synthase activity"/>
    <property type="evidence" value="ECO:0007669"/>
    <property type="project" value="UniProtKB-EC"/>
</dbReference>
<keyword evidence="6" id="KW-0328">Glycosyltransferase</keyword>
<comment type="catalytic activity">
    <reaction evidence="1">
        <text>3'-dephospho-CoA + ATP = 2'-(5''-triphospho-alpha-D-ribosyl)-3'-dephospho-CoA + adenine</text>
        <dbReference type="Rhea" id="RHEA:15117"/>
        <dbReference type="ChEBI" id="CHEBI:16708"/>
        <dbReference type="ChEBI" id="CHEBI:30616"/>
        <dbReference type="ChEBI" id="CHEBI:57328"/>
        <dbReference type="ChEBI" id="CHEBI:61378"/>
        <dbReference type="EC" id="2.4.2.52"/>
    </reaction>
</comment>
<evidence type="ECO:0000313" key="7">
    <source>
        <dbReference type="Proteomes" id="UP000190951"/>
    </source>
</evidence>
<dbReference type="PANTHER" id="PTHR30201">
    <property type="entry name" value="TRIPHOSPHORIBOSYL-DEPHOSPHO-COA SYNTHASE"/>
    <property type="match status" value="1"/>
</dbReference>
<organism evidence="6 7">
    <name type="scientific">Clostridium felsineum</name>
    <dbReference type="NCBI Taxonomy" id="36839"/>
    <lineage>
        <taxon>Bacteria</taxon>
        <taxon>Bacillati</taxon>
        <taxon>Bacillota</taxon>
        <taxon>Clostridia</taxon>
        <taxon>Eubacteriales</taxon>
        <taxon>Clostridiaceae</taxon>
        <taxon>Clostridium</taxon>
    </lineage>
</organism>
<sequence>MENLREADYQLSYDNFIKNSYDLSLKKFINKICFHSIVLEPCVWPNFGLVSHKDSGAHKDMDYNLLIESAKSITPYFYSCFKVGCSTSVSNIEKLFAIKKIGIDAEIDMLNTTKNVNTHKGVIFLLSIVCTSLGISLTNFKVKCTDINIIDLWDFILQEAYNLSKDYVSNEISKIHGYGLSQTYGQWAQSRYKVLGVRGIVTSNFQIVRCGLKIYLDLFNKIKNKELVLGQLRLYFLAYAEDTNIIKRAGIFNAYKLKDLAHKAYAAGGVFTKKGMLLVNMIEDLMNKNKWSAAASGDLIILILFMVSIYESRFINSRKENFSS</sequence>
<dbReference type="GO" id="GO:0051191">
    <property type="term" value="P:prosthetic group biosynthetic process"/>
    <property type="evidence" value="ECO:0007669"/>
    <property type="project" value="TreeGrafter"/>
</dbReference>
<dbReference type="EMBL" id="CP096984">
    <property type="protein sequence ID" value="URZ13983.1"/>
    <property type="molecule type" value="Genomic_DNA"/>
</dbReference>
<dbReference type="Gene3D" id="1.10.4200.10">
    <property type="entry name" value="Triphosphoribosyl-dephospho-CoA protein"/>
    <property type="match status" value="1"/>
</dbReference>
<name>A0A1S8M2L9_9CLOT</name>
<dbReference type="RefSeq" id="WP_077834408.1">
    <property type="nucleotide sequence ID" value="NZ_CP096984.1"/>
</dbReference>
<keyword evidence="5" id="KW-0067">ATP-binding</keyword>
<keyword evidence="6" id="KW-0614">Plasmid</keyword>
<keyword evidence="4" id="KW-0547">Nucleotide-binding</keyword>
<evidence type="ECO:0000256" key="5">
    <source>
        <dbReference type="ARBA" id="ARBA00022840"/>
    </source>
</evidence>
<evidence type="ECO:0000256" key="4">
    <source>
        <dbReference type="ARBA" id="ARBA00022741"/>
    </source>
</evidence>
<keyword evidence="7" id="KW-1185">Reference proteome</keyword>
<dbReference type="EC" id="2.4.2.52" evidence="2"/>
<evidence type="ECO:0000256" key="2">
    <source>
        <dbReference type="ARBA" id="ARBA00012074"/>
    </source>
</evidence>
<dbReference type="Pfam" id="PF01874">
    <property type="entry name" value="CitG"/>
    <property type="match status" value="1"/>
</dbReference>
<dbReference type="Proteomes" id="UP000190951">
    <property type="component" value="Plasmid p330"/>
</dbReference>
<evidence type="ECO:0000256" key="1">
    <source>
        <dbReference type="ARBA" id="ARBA00001210"/>
    </source>
</evidence>
<protein>
    <recommendedName>
        <fullName evidence="2">triphosphoribosyl-dephospho-CoA synthase</fullName>
        <ecNumber evidence="2">2.4.2.52</ecNumber>
    </recommendedName>
</protein>
<evidence type="ECO:0000313" key="6">
    <source>
        <dbReference type="EMBL" id="URZ13983.1"/>
    </source>
</evidence>
<dbReference type="InterPro" id="IPR002736">
    <property type="entry name" value="CitG"/>
</dbReference>
<geneLocation type="plasmid" evidence="6 7">
    <name>p330</name>
</geneLocation>
<dbReference type="STRING" id="84029.CROST_06200"/>
<dbReference type="GO" id="GO:0005524">
    <property type="term" value="F:ATP binding"/>
    <property type="evidence" value="ECO:0007669"/>
    <property type="project" value="UniProtKB-KW"/>
</dbReference>
<dbReference type="PANTHER" id="PTHR30201:SF2">
    <property type="entry name" value="2-(5''-TRIPHOSPHORIBOSYL)-3'-DEPHOSPHOCOENZYME-A SYNTHASE"/>
    <property type="match status" value="1"/>
</dbReference>
<accession>A0A1S8M2L9</accession>
<reference evidence="6 7" key="1">
    <citation type="submission" date="2022-04" db="EMBL/GenBank/DDBJ databases">
        <title>Genome sequence of C. roseum typestrain.</title>
        <authorList>
            <person name="Poehlein A."/>
            <person name="Schoch T."/>
            <person name="Duerre P."/>
            <person name="Daniel R."/>
        </authorList>
    </citation>
    <scope>NUCLEOTIDE SEQUENCE [LARGE SCALE GENOMIC DNA]</scope>
    <source>
        <strain evidence="6 7">DSM 7320</strain>
        <plasmid evidence="6 7">p330</plasmid>
    </source>
</reference>
<dbReference type="GO" id="GO:0016757">
    <property type="term" value="F:glycosyltransferase activity"/>
    <property type="evidence" value="ECO:0007669"/>
    <property type="project" value="UniProtKB-KW"/>
</dbReference>
<keyword evidence="3 6" id="KW-0808">Transferase</keyword>
<proteinExistence type="predicted"/>
<dbReference type="KEGG" id="crw:CROST_047610"/>